<proteinExistence type="predicted"/>
<dbReference type="EMBL" id="OZ021737">
    <property type="protein sequence ID" value="CAK9318339.1"/>
    <property type="molecule type" value="Genomic_DNA"/>
</dbReference>
<dbReference type="SUPFAM" id="SSF118310">
    <property type="entry name" value="AN1-like Zinc finger"/>
    <property type="match status" value="1"/>
</dbReference>
<evidence type="ECO:0000313" key="10">
    <source>
        <dbReference type="Proteomes" id="UP001642487"/>
    </source>
</evidence>
<dbReference type="PROSITE" id="PS51039">
    <property type="entry name" value="ZF_AN1"/>
    <property type="match status" value="1"/>
</dbReference>
<dbReference type="InterPro" id="IPR000058">
    <property type="entry name" value="Znf_AN1"/>
</dbReference>
<dbReference type="Pfam" id="PF01754">
    <property type="entry name" value="zf-A20"/>
    <property type="match status" value="1"/>
</dbReference>
<gene>
    <name evidence="9" type="ORF">CITCOLO1_LOCUS10303</name>
</gene>
<dbReference type="InterPro" id="IPR002653">
    <property type="entry name" value="Znf_A20"/>
</dbReference>
<sequence length="151" mass="16586">MAASGSSKNDADAPLCANNCGFYGNPNNRNLCSVCYAAFLKGTAEDSERRENSKNQIKDEEPNLGTRQSPSASHSPGTCEKNPALKPKNRCKICRKKVGLLGFNCRCGGSFCGKHRYPEEHSCDFDHKAIGRNILAKQIVECKADKLEFRV</sequence>
<accession>A0ABP0YD57</accession>
<evidence type="ECO:0000259" key="8">
    <source>
        <dbReference type="PROSITE" id="PS51039"/>
    </source>
</evidence>
<keyword evidence="10" id="KW-1185">Reference proteome</keyword>
<protein>
    <submittedName>
        <fullName evidence="9">Uncharacterized protein</fullName>
    </submittedName>
</protein>
<dbReference type="SMART" id="SM00259">
    <property type="entry name" value="ZnF_A20"/>
    <property type="match status" value="1"/>
</dbReference>
<dbReference type="PANTHER" id="PTHR10634:SF124">
    <property type="entry name" value="ZINC FINGER A20 AND AN1 DOMAIN-CONTAINING STRESS-ASSOCIATED PROTEIN 8-RELATED"/>
    <property type="match status" value="1"/>
</dbReference>
<evidence type="ECO:0000256" key="1">
    <source>
        <dbReference type="ARBA" id="ARBA00003732"/>
    </source>
</evidence>
<evidence type="ECO:0000256" key="6">
    <source>
        <dbReference type="SAM" id="MobiDB-lite"/>
    </source>
</evidence>
<comment type="function">
    <text evidence="1">May be involved in environmental stress response.</text>
</comment>
<feature type="compositionally biased region" description="Basic and acidic residues" evidence="6">
    <location>
        <begin position="44"/>
        <end position="61"/>
    </location>
</feature>
<feature type="region of interest" description="Disordered" evidence="6">
    <location>
        <begin position="44"/>
        <end position="85"/>
    </location>
</feature>
<dbReference type="InterPro" id="IPR035896">
    <property type="entry name" value="AN1-like_Znf"/>
</dbReference>
<evidence type="ECO:0000256" key="3">
    <source>
        <dbReference type="ARBA" id="ARBA00022771"/>
    </source>
</evidence>
<evidence type="ECO:0000256" key="4">
    <source>
        <dbReference type="ARBA" id="ARBA00022833"/>
    </source>
</evidence>
<dbReference type="Gene3D" id="1.20.5.4770">
    <property type="match status" value="1"/>
</dbReference>
<dbReference type="SUPFAM" id="SSF57716">
    <property type="entry name" value="Glucocorticoid receptor-like (DNA-binding domain)"/>
    <property type="match status" value="1"/>
</dbReference>
<reference evidence="9 10" key="1">
    <citation type="submission" date="2024-03" db="EMBL/GenBank/DDBJ databases">
        <authorList>
            <person name="Gkanogiannis A."/>
            <person name="Becerra Lopez-Lavalle L."/>
        </authorList>
    </citation>
    <scope>NUCLEOTIDE SEQUENCE [LARGE SCALE GENOMIC DNA]</scope>
</reference>
<feature type="compositionally biased region" description="Polar residues" evidence="6">
    <location>
        <begin position="65"/>
        <end position="76"/>
    </location>
</feature>
<dbReference type="PANTHER" id="PTHR10634">
    <property type="entry name" value="AN1-TYPE ZINC FINGER PROTEIN"/>
    <property type="match status" value="1"/>
</dbReference>
<evidence type="ECO:0000259" key="7">
    <source>
        <dbReference type="PROSITE" id="PS51036"/>
    </source>
</evidence>
<dbReference type="Proteomes" id="UP001642487">
    <property type="component" value="Chromosome 3"/>
</dbReference>
<feature type="domain" description="AN1-type" evidence="8">
    <location>
        <begin position="85"/>
        <end position="131"/>
    </location>
</feature>
<organism evidence="9 10">
    <name type="scientific">Citrullus colocynthis</name>
    <name type="common">colocynth</name>
    <dbReference type="NCBI Taxonomy" id="252529"/>
    <lineage>
        <taxon>Eukaryota</taxon>
        <taxon>Viridiplantae</taxon>
        <taxon>Streptophyta</taxon>
        <taxon>Embryophyta</taxon>
        <taxon>Tracheophyta</taxon>
        <taxon>Spermatophyta</taxon>
        <taxon>Magnoliopsida</taxon>
        <taxon>eudicotyledons</taxon>
        <taxon>Gunneridae</taxon>
        <taxon>Pentapetalae</taxon>
        <taxon>rosids</taxon>
        <taxon>fabids</taxon>
        <taxon>Cucurbitales</taxon>
        <taxon>Cucurbitaceae</taxon>
        <taxon>Benincaseae</taxon>
        <taxon>Citrullus</taxon>
    </lineage>
</organism>
<dbReference type="SMART" id="SM00154">
    <property type="entry name" value="ZnF_AN1"/>
    <property type="match status" value="1"/>
</dbReference>
<evidence type="ECO:0000256" key="5">
    <source>
        <dbReference type="PROSITE-ProRule" id="PRU00449"/>
    </source>
</evidence>
<dbReference type="InterPro" id="IPR050652">
    <property type="entry name" value="AN1_A20_ZnFinger"/>
</dbReference>
<keyword evidence="3 5" id="KW-0863">Zinc-finger</keyword>
<dbReference type="Gene3D" id="4.10.1110.10">
    <property type="entry name" value="AN1-like Zinc finger"/>
    <property type="match status" value="1"/>
</dbReference>
<dbReference type="Pfam" id="PF01428">
    <property type="entry name" value="zf-AN1"/>
    <property type="match status" value="1"/>
</dbReference>
<evidence type="ECO:0000313" key="9">
    <source>
        <dbReference type="EMBL" id="CAK9318339.1"/>
    </source>
</evidence>
<evidence type="ECO:0000256" key="2">
    <source>
        <dbReference type="ARBA" id="ARBA00022723"/>
    </source>
</evidence>
<dbReference type="PROSITE" id="PS51036">
    <property type="entry name" value="ZF_A20"/>
    <property type="match status" value="1"/>
</dbReference>
<keyword evidence="4" id="KW-0862">Zinc</keyword>
<keyword evidence="2" id="KW-0479">Metal-binding</keyword>
<name>A0ABP0YD57_9ROSI</name>
<feature type="domain" description="A20-type" evidence="7">
    <location>
        <begin position="10"/>
        <end position="44"/>
    </location>
</feature>